<evidence type="ECO:0000313" key="3">
    <source>
        <dbReference type="Proteomes" id="UP000054370"/>
    </source>
</evidence>
<evidence type="ECO:0000313" key="2">
    <source>
        <dbReference type="EMBL" id="PNM69194.1"/>
    </source>
</evidence>
<reference evidence="1 3" key="1">
    <citation type="submission" date="2017-12" db="EMBL/GenBank/DDBJ databases">
        <title>FDA dAtabase for Regulatory Grade micrObial Sequences (FDA-ARGOS): Supporting development and validation of Infectious Disease Dx tests.</title>
        <authorList>
            <person name="Hoffmann M."/>
            <person name="Allard M."/>
            <person name="Evans P."/>
            <person name="Brown E."/>
            <person name="Tallon L.J."/>
            <person name="Sadzewicz L."/>
            <person name="Sengamalay N."/>
            <person name="Ott S."/>
            <person name="Godinez A."/>
            <person name="Nagaraj S."/>
            <person name="Vavikolanu K."/>
            <person name="Aluvathingal J."/>
            <person name="Nadendla S."/>
            <person name="Hobson J."/>
            <person name="Sichtig H."/>
        </authorList>
    </citation>
    <scope>NUCLEOTIDE SEQUENCE [LARGE SCALE GENOMIC DNA]</scope>
    <source>
        <strain evidence="3">ATCC 29307</strain>
        <strain evidence="1">FDAARGOS_118</strain>
    </source>
</reference>
<gene>
    <name evidence="2" type="ORF">AL548_016140</name>
    <name evidence="1" type="ORF">AL548_016895</name>
</gene>
<dbReference type="EMBL" id="LOSH02000004">
    <property type="protein sequence ID" value="PNM69194.1"/>
    <property type="molecule type" value="Genomic_DNA"/>
</dbReference>
<proteinExistence type="predicted"/>
<comment type="caution">
    <text evidence="1">The sequence shown here is derived from an EMBL/GenBank/DDBJ whole genome shotgun (WGS) entry which is preliminary data.</text>
</comment>
<dbReference type="Proteomes" id="UP000054370">
    <property type="component" value="Unassembled WGS sequence"/>
</dbReference>
<evidence type="ECO:0000313" key="1">
    <source>
        <dbReference type="EMBL" id="PNM67774.1"/>
    </source>
</evidence>
<protein>
    <recommendedName>
        <fullName evidence="4">DUF3073 domain-containing protein</fullName>
    </recommendedName>
</protein>
<evidence type="ECO:0008006" key="4">
    <source>
        <dbReference type="Google" id="ProtNLM"/>
    </source>
</evidence>
<dbReference type="EMBL" id="LOSH02000004">
    <property type="protein sequence ID" value="PNM67774.1"/>
    <property type="molecule type" value="Genomic_DNA"/>
</dbReference>
<organism evidence="1 3">
    <name type="scientific">Vibrio vulnificus</name>
    <dbReference type="NCBI Taxonomy" id="672"/>
    <lineage>
        <taxon>Bacteria</taxon>
        <taxon>Pseudomonadati</taxon>
        <taxon>Pseudomonadota</taxon>
        <taxon>Gammaproteobacteria</taxon>
        <taxon>Vibrionales</taxon>
        <taxon>Vibrionaceae</taxon>
        <taxon>Vibrio</taxon>
    </lineage>
</organism>
<name>A0ABX4WW07_VIBVL</name>
<sequence length="83" mass="9778">MKRKLTKEQRSHRKKSRLARQAKYETVLIDGKQVRVKRSPEIDGLSVSEFLRRNDPFYSNDADYLGETEALNDSDDDFEDIWA</sequence>
<accession>A0ABX4WW07</accession>
<dbReference type="RefSeq" id="WP_038938918.1">
    <property type="nucleotide sequence ID" value="NZ_CP019121.1"/>
</dbReference>
<keyword evidence="3" id="KW-1185">Reference proteome</keyword>